<keyword evidence="1" id="KW-1133">Transmembrane helix</keyword>
<evidence type="ECO:0000313" key="4">
    <source>
        <dbReference type="Proteomes" id="UP000035054"/>
    </source>
</evidence>
<feature type="transmembrane region" description="Helical" evidence="1">
    <location>
        <begin position="134"/>
        <end position="151"/>
    </location>
</feature>
<dbReference type="InterPro" id="IPR010627">
    <property type="entry name" value="Prepilin_pept_A24_N"/>
</dbReference>
<dbReference type="EMBL" id="JXUO01000033">
    <property type="protein sequence ID" value="KKZ15281.1"/>
    <property type="molecule type" value="Genomic_DNA"/>
</dbReference>
<sequence length="152" mass="15894">MGFVVAAVLGACVGSFLGLAAWRLPRGESLMWPASHCSACGRTLSWCENLPLLGWLWLQGRCRTCGAPIPLRDWLVEGLTAGLWVAVALVTTPGASGVAGVLRLLAGLVFISGLLLLLLLDLDGFWLPEPLCRWGLISGLATTALLAVAAGS</sequence>
<dbReference type="Proteomes" id="UP000035054">
    <property type="component" value="Unassembled WGS sequence"/>
</dbReference>
<dbReference type="GO" id="GO:0006465">
    <property type="term" value="P:signal peptide processing"/>
    <property type="evidence" value="ECO:0007669"/>
    <property type="project" value="TreeGrafter"/>
</dbReference>
<keyword evidence="1" id="KW-0812">Transmembrane</keyword>
<dbReference type="Pfam" id="PF06750">
    <property type="entry name" value="A24_N_bact"/>
    <property type="match status" value="1"/>
</dbReference>
<keyword evidence="1" id="KW-0472">Membrane</keyword>
<evidence type="ECO:0000256" key="1">
    <source>
        <dbReference type="SAM" id="Phobius"/>
    </source>
</evidence>
<dbReference type="GO" id="GO:0004190">
    <property type="term" value="F:aspartic-type endopeptidase activity"/>
    <property type="evidence" value="ECO:0007669"/>
    <property type="project" value="TreeGrafter"/>
</dbReference>
<dbReference type="GO" id="GO:0005886">
    <property type="term" value="C:plasma membrane"/>
    <property type="evidence" value="ECO:0007669"/>
    <property type="project" value="TreeGrafter"/>
</dbReference>
<proteinExistence type="predicted"/>
<gene>
    <name evidence="3" type="ORF">TH68_01215</name>
</gene>
<reference evidence="3 4" key="1">
    <citation type="submission" date="2015-01" db="EMBL/GenBank/DDBJ databases">
        <title>Lifestyle Evolution in Cyanobacterial Symbionts of Sponges.</title>
        <authorList>
            <person name="Burgsdorf I."/>
            <person name="Slaby B.M."/>
            <person name="Handley K.M."/>
            <person name="Haber M."/>
            <person name="Blom J."/>
            <person name="Marshall C.W."/>
            <person name="Gilbert J.A."/>
            <person name="Hentschel U."/>
            <person name="Steindler L."/>
        </authorList>
    </citation>
    <scope>NUCLEOTIDE SEQUENCE [LARGE SCALE GENOMIC DNA]</scope>
    <source>
        <strain evidence="3">142</strain>
    </source>
</reference>
<organism evidence="3 4">
    <name type="scientific">Candidatus Synechococcus spongiarum 142</name>
    <dbReference type="NCBI Taxonomy" id="1608213"/>
    <lineage>
        <taxon>Bacteria</taxon>
        <taxon>Bacillati</taxon>
        <taxon>Cyanobacteriota</taxon>
        <taxon>Cyanophyceae</taxon>
        <taxon>Synechococcales</taxon>
        <taxon>Synechococcaceae</taxon>
        <taxon>Synechococcus</taxon>
    </lineage>
</organism>
<accession>A0A6N3X5C9</accession>
<feature type="transmembrane region" description="Helical" evidence="1">
    <location>
        <begin position="104"/>
        <end position="122"/>
    </location>
</feature>
<dbReference type="PANTHER" id="PTHR30487">
    <property type="entry name" value="TYPE 4 PREPILIN-LIKE PROTEINS LEADER PEPTIDE-PROCESSING ENZYME"/>
    <property type="match status" value="1"/>
</dbReference>
<feature type="non-terminal residue" evidence="3">
    <location>
        <position position="152"/>
    </location>
</feature>
<dbReference type="AlphaFoldDB" id="A0A6N3X5C9"/>
<comment type="caution">
    <text evidence="3">The sequence shown here is derived from an EMBL/GenBank/DDBJ whole genome shotgun (WGS) entry which is preliminary data.</text>
</comment>
<evidence type="ECO:0000313" key="3">
    <source>
        <dbReference type="EMBL" id="KKZ15281.1"/>
    </source>
</evidence>
<dbReference type="InterPro" id="IPR050882">
    <property type="entry name" value="Prepilin_peptidase/N-MTase"/>
</dbReference>
<feature type="transmembrane region" description="Helical" evidence="1">
    <location>
        <begin position="74"/>
        <end position="92"/>
    </location>
</feature>
<protein>
    <submittedName>
        <fullName evidence="3">Peptidase</fullName>
    </submittedName>
</protein>
<name>A0A6N3X5C9_9SYNE</name>
<evidence type="ECO:0000259" key="2">
    <source>
        <dbReference type="Pfam" id="PF06750"/>
    </source>
</evidence>
<dbReference type="PANTHER" id="PTHR30487:SF0">
    <property type="entry name" value="PREPILIN LEADER PEPTIDASE_N-METHYLTRANSFERASE-RELATED"/>
    <property type="match status" value="1"/>
</dbReference>
<feature type="domain" description="Prepilin peptidase A24 N-terminal" evidence="2">
    <location>
        <begin position="8"/>
        <end position="89"/>
    </location>
</feature>